<evidence type="ECO:0000256" key="2">
    <source>
        <dbReference type="ARBA" id="ARBA00022679"/>
    </source>
</evidence>
<evidence type="ECO:0000256" key="3">
    <source>
        <dbReference type="ARBA" id="ARBA00022777"/>
    </source>
</evidence>
<dbReference type="Pfam" id="PF03976">
    <property type="entry name" value="PPK2"/>
    <property type="match status" value="1"/>
</dbReference>
<dbReference type="NCBIfam" id="TIGR03707">
    <property type="entry name" value="PPK2_P_aer"/>
    <property type="match status" value="1"/>
</dbReference>
<dbReference type="GO" id="GO:0008976">
    <property type="term" value="F:polyphosphate kinase activity"/>
    <property type="evidence" value="ECO:0007669"/>
    <property type="project" value="UniProtKB-EC"/>
</dbReference>
<keyword evidence="3 4" id="KW-0418">Kinase</keyword>
<comment type="function">
    <text evidence="4">Uses inorganic polyphosphate (polyP) as a donor to convert GDP to GTP or ADP to ATP.</text>
</comment>
<dbReference type="PANTHER" id="PTHR34383:SF1">
    <property type="entry name" value="ADP-POLYPHOSPHATE PHOSPHOTRANSFERASE"/>
    <property type="match status" value="1"/>
</dbReference>
<dbReference type="InterPro" id="IPR016898">
    <property type="entry name" value="Polyphosphate_phosphotransfera"/>
</dbReference>
<evidence type="ECO:0000259" key="5">
    <source>
        <dbReference type="Pfam" id="PF03976"/>
    </source>
</evidence>
<dbReference type="SUPFAM" id="SSF52540">
    <property type="entry name" value="P-loop containing nucleoside triphosphate hydrolases"/>
    <property type="match status" value="1"/>
</dbReference>
<dbReference type="InterPro" id="IPR027417">
    <property type="entry name" value="P-loop_NTPase"/>
</dbReference>
<dbReference type="InterPro" id="IPR022488">
    <property type="entry name" value="PPK2-related"/>
</dbReference>
<comment type="similarity">
    <text evidence="1 4">Belongs to the polyphosphate kinase 2 (PPK2) family. Class I subfamily.</text>
</comment>
<dbReference type="Proteomes" id="UP001169066">
    <property type="component" value="Unassembled WGS sequence"/>
</dbReference>
<sequence>MHEEIIEKLRKENELLRQTHTEADLYYAKMKELEIYQAQLVKLLTEIEEKSQKVIVLFEGRDAAGKGSLIGSISQYLNPKHCRSVALGKPTDEERSQWYFQKYIKHFPRGGELVLFDRSWYNRAMVEPVFGFCTQNEYELFLDTVTNFEDSFTKHGTRLIKIYLSVSKEIQNERFEKRRTDPLRQWKLSEIDMQAQAMWNEFTQKKRIMLERTHTPESPWHIIRSNDKHKARIEAMKLILRELDFQVEDSTVDLKADENILVSVEAEILG</sequence>
<comment type="caution">
    <text evidence="6">The sequence shown here is derived from an EMBL/GenBank/DDBJ whole genome shotgun (WGS) entry which is preliminary data.</text>
</comment>
<keyword evidence="7" id="KW-1185">Reference proteome</keyword>
<organism evidence="6 7">
    <name type="scientific">Sulfurovum xiamenensis</name>
    <dbReference type="NCBI Taxonomy" id="3019066"/>
    <lineage>
        <taxon>Bacteria</taxon>
        <taxon>Pseudomonadati</taxon>
        <taxon>Campylobacterota</taxon>
        <taxon>Epsilonproteobacteria</taxon>
        <taxon>Campylobacterales</taxon>
        <taxon>Sulfurovaceae</taxon>
        <taxon>Sulfurovum</taxon>
    </lineage>
</organism>
<proteinExistence type="inferred from homology"/>
<reference evidence="6" key="1">
    <citation type="submission" date="2023-01" db="EMBL/GenBank/DDBJ databases">
        <title>Sulfurovum sp. XTW-4 genome assembly.</title>
        <authorList>
            <person name="Wang J."/>
        </authorList>
    </citation>
    <scope>NUCLEOTIDE SEQUENCE</scope>
    <source>
        <strain evidence="6">XTW-4</strain>
    </source>
</reference>
<evidence type="ECO:0000313" key="6">
    <source>
        <dbReference type="EMBL" id="MDM5264456.1"/>
    </source>
</evidence>
<keyword evidence="2 4" id="KW-0808">Transferase</keyword>
<name>A0ABT7QTR0_9BACT</name>
<dbReference type="PANTHER" id="PTHR34383">
    <property type="entry name" value="POLYPHOSPHATE:AMP PHOSPHOTRANSFERASE-RELATED"/>
    <property type="match status" value="1"/>
</dbReference>
<protein>
    <recommendedName>
        <fullName evidence="4">ADP/GDP-polyphosphate phosphotransferase</fullName>
        <ecNumber evidence="4">2.7.4.-</ecNumber>
    </recommendedName>
    <alternativeName>
        <fullName evidence="4">Polyphosphate kinase PPK2</fullName>
    </alternativeName>
</protein>
<gene>
    <name evidence="6" type="primary">ppk2</name>
    <name evidence="6" type="ORF">PF327_09630</name>
</gene>
<dbReference type="InterPro" id="IPR022486">
    <property type="entry name" value="PPK2_PA0141"/>
</dbReference>
<dbReference type="RefSeq" id="WP_289402352.1">
    <property type="nucleotide sequence ID" value="NZ_JAQIBC010000008.1"/>
</dbReference>
<dbReference type="EMBL" id="JAQIBC010000008">
    <property type="protein sequence ID" value="MDM5264456.1"/>
    <property type="molecule type" value="Genomic_DNA"/>
</dbReference>
<dbReference type="Gene3D" id="3.40.50.300">
    <property type="entry name" value="P-loop containing nucleotide triphosphate hydrolases"/>
    <property type="match status" value="1"/>
</dbReference>
<dbReference type="EC" id="2.7.4.-" evidence="4"/>
<comment type="subunit">
    <text evidence="4">Homotetramer.</text>
</comment>
<accession>A0ABT7QTR0</accession>
<evidence type="ECO:0000313" key="7">
    <source>
        <dbReference type="Proteomes" id="UP001169066"/>
    </source>
</evidence>
<feature type="domain" description="Polyphosphate kinase-2-related" evidence="5">
    <location>
        <begin position="30"/>
        <end position="246"/>
    </location>
</feature>
<evidence type="ECO:0000256" key="1">
    <source>
        <dbReference type="ARBA" id="ARBA00009924"/>
    </source>
</evidence>
<evidence type="ECO:0000256" key="4">
    <source>
        <dbReference type="RuleBase" id="RU369062"/>
    </source>
</evidence>
<dbReference type="PIRSF" id="PIRSF028756">
    <property type="entry name" value="PPK2_prd"/>
    <property type="match status" value="1"/>
</dbReference>